<dbReference type="Proteomes" id="UP000813385">
    <property type="component" value="Unassembled WGS sequence"/>
</dbReference>
<keyword evidence="3" id="KW-1185">Reference proteome</keyword>
<protein>
    <submittedName>
        <fullName evidence="2">Uncharacterized protein</fullName>
    </submittedName>
</protein>
<feature type="region of interest" description="Disordered" evidence="1">
    <location>
        <begin position="110"/>
        <end position="138"/>
    </location>
</feature>
<name>A0A8K0WZD0_9PEZI</name>
<comment type="caution">
    <text evidence="2">The sequence shown here is derived from an EMBL/GenBank/DDBJ whole genome shotgun (WGS) entry which is preliminary data.</text>
</comment>
<dbReference type="AlphaFoldDB" id="A0A8K0WZD0"/>
<evidence type="ECO:0000313" key="2">
    <source>
        <dbReference type="EMBL" id="KAH7353315.1"/>
    </source>
</evidence>
<dbReference type="EMBL" id="JAGPXD010000005">
    <property type="protein sequence ID" value="KAH7353315.1"/>
    <property type="molecule type" value="Genomic_DNA"/>
</dbReference>
<gene>
    <name evidence="2" type="ORF">B0T11DRAFT_116757</name>
</gene>
<evidence type="ECO:0000256" key="1">
    <source>
        <dbReference type="SAM" id="MobiDB-lite"/>
    </source>
</evidence>
<proteinExistence type="predicted"/>
<reference evidence="2" key="1">
    <citation type="journal article" date="2021" name="Nat. Commun.">
        <title>Genetic determinants of endophytism in the Arabidopsis root mycobiome.</title>
        <authorList>
            <person name="Mesny F."/>
            <person name="Miyauchi S."/>
            <person name="Thiergart T."/>
            <person name="Pickel B."/>
            <person name="Atanasova L."/>
            <person name="Karlsson M."/>
            <person name="Huettel B."/>
            <person name="Barry K.W."/>
            <person name="Haridas S."/>
            <person name="Chen C."/>
            <person name="Bauer D."/>
            <person name="Andreopoulos W."/>
            <person name="Pangilinan J."/>
            <person name="LaButti K."/>
            <person name="Riley R."/>
            <person name="Lipzen A."/>
            <person name="Clum A."/>
            <person name="Drula E."/>
            <person name="Henrissat B."/>
            <person name="Kohler A."/>
            <person name="Grigoriev I.V."/>
            <person name="Martin F.M."/>
            <person name="Hacquard S."/>
        </authorList>
    </citation>
    <scope>NUCLEOTIDE SEQUENCE</scope>
    <source>
        <strain evidence="2">MPI-CAGE-AT-0016</strain>
    </source>
</reference>
<accession>A0A8K0WZD0</accession>
<evidence type="ECO:0000313" key="3">
    <source>
        <dbReference type="Proteomes" id="UP000813385"/>
    </source>
</evidence>
<organism evidence="2 3">
    <name type="scientific">Plectosphaerella cucumerina</name>
    <dbReference type="NCBI Taxonomy" id="40658"/>
    <lineage>
        <taxon>Eukaryota</taxon>
        <taxon>Fungi</taxon>
        <taxon>Dikarya</taxon>
        <taxon>Ascomycota</taxon>
        <taxon>Pezizomycotina</taxon>
        <taxon>Sordariomycetes</taxon>
        <taxon>Hypocreomycetidae</taxon>
        <taxon>Glomerellales</taxon>
        <taxon>Plectosphaerellaceae</taxon>
        <taxon>Plectosphaerella</taxon>
    </lineage>
</organism>
<sequence>MTHHVHRVDTGAFFLAAACMHRAQPGQSSSPEAPQLSVRPSTLAASACDERAAPHVPPFGGAARLRPGCLAWQSGTEPNSGRTNLEEGGECWFCPDLAFLPSANVTQSPLSSPPTYCQPTNMTSRQASQRRSGGYQDKMRSLSPVKAIPWPRNLARSSISTMTSAAGLLLLSWPPCRACRLHRTILPRLPRSTGRPRRAAVLVPI</sequence>
<feature type="compositionally biased region" description="Polar residues" evidence="1">
    <location>
        <begin position="110"/>
        <end position="131"/>
    </location>
</feature>